<dbReference type="AlphaFoldDB" id="A0A5D3YMY3"/>
<dbReference type="Gene3D" id="3.30.110.170">
    <property type="entry name" value="Protein of unknown function (DUF541), domain 1"/>
    <property type="match status" value="1"/>
</dbReference>
<dbReference type="InterPro" id="IPR007497">
    <property type="entry name" value="SIMPL/DUF541"/>
</dbReference>
<comment type="caution">
    <text evidence="2">The sequence shown here is derived from an EMBL/GenBank/DDBJ whole genome shotgun (WGS) entry which is preliminary data.</text>
</comment>
<dbReference type="Pfam" id="PF04402">
    <property type="entry name" value="SIMPL"/>
    <property type="match status" value="1"/>
</dbReference>
<dbReference type="GO" id="GO:0016301">
    <property type="term" value="F:kinase activity"/>
    <property type="evidence" value="ECO:0007669"/>
    <property type="project" value="UniProtKB-KW"/>
</dbReference>
<feature type="chain" id="PRO_5022975539" evidence="1">
    <location>
        <begin position="20"/>
        <end position="222"/>
    </location>
</feature>
<feature type="signal peptide" evidence="1">
    <location>
        <begin position="1"/>
        <end position="19"/>
    </location>
</feature>
<protein>
    <submittedName>
        <fullName evidence="2">Putative conserved protein YggE, contains kinase-interacting SIMPL domain</fullName>
    </submittedName>
</protein>
<sequence>MRVLTFALSLFVLAGTVQAQNEISINATADVAVPADEISFQITLNAQAPTPQEAYGIHQKREQVLIEQLKKHEISEEDIHFKPVSIRKSHNNNYPKGERQQVQTQQNVTLSLSDFDTYEQIQVTLIENGFDQFSGEFSSSKSKKAEEEALKKALKIARQKANIIASETGLTISGIKNVNYNYDHSPSPSIAMRSQSTASLIEEYDQSVSISARISVTYNFDE</sequence>
<evidence type="ECO:0000256" key="1">
    <source>
        <dbReference type="SAM" id="SignalP"/>
    </source>
</evidence>
<gene>
    <name evidence="2" type="ORF">LX73_0853</name>
</gene>
<keyword evidence="2" id="KW-0808">Transferase</keyword>
<dbReference type="EMBL" id="VNHY01000001">
    <property type="protein sequence ID" value="TYP95545.1"/>
    <property type="molecule type" value="Genomic_DNA"/>
</dbReference>
<accession>A0A5D3YMY3</accession>
<dbReference type="PANTHER" id="PTHR34387:SF2">
    <property type="entry name" value="SLR1258 PROTEIN"/>
    <property type="match status" value="1"/>
</dbReference>
<dbReference type="OrthoDB" id="1524268at2"/>
<dbReference type="Gene3D" id="3.30.70.2970">
    <property type="entry name" value="Protein of unknown function (DUF541), domain 2"/>
    <property type="match status" value="1"/>
</dbReference>
<proteinExistence type="predicted"/>
<dbReference type="InterPro" id="IPR052022">
    <property type="entry name" value="26kDa_periplasmic_antigen"/>
</dbReference>
<dbReference type="Proteomes" id="UP000324595">
    <property type="component" value="Unassembled WGS sequence"/>
</dbReference>
<keyword evidence="1" id="KW-0732">Signal</keyword>
<name>A0A5D3YMY3_9BACT</name>
<evidence type="ECO:0000313" key="2">
    <source>
        <dbReference type="EMBL" id="TYP95545.1"/>
    </source>
</evidence>
<keyword evidence="3" id="KW-1185">Reference proteome</keyword>
<organism evidence="2 3">
    <name type="scientific">Fodinibius salinus</name>
    <dbReference type="NCBI Taxonomy" id="860790"/>
    <lineage>
        <taxon>Bacteria</taxon>
        <taxon>Pseudomonadati</taxon>
        <taxon>Balneolota</taxon>
        <taxon>Balneolia</taxon>
        <taxon>Balneolales</taxon>
        <taxon>Balneolaceae</taxon>
        <taxon>Fodinibius</taxon>
    </lineage>
</organism>
<keyword evidence="2" id="KW-0418">Kinase</keyword>
<dbReference type="PANTHER" id="PTHR34387">
    <property type="entry name" value="SLR1258 PROTEIN"/>
    <property type="match status" value="1"/>
</dbReference>
<reference evidence="2 3" key="1">
    <citation type="submission" date="2019-07" db="EMBL/GenBank/DDBJ databases">
        <title>Genomic Encyclopedia of Archaeal and Bacterial Type Strains, Phase II (KMG-II): from individual species to whole genera.</title>
        <authorList>
            <person name="Goeker M."/>
        </authorList>
    </citation>
    <scope>NUCLEOTIDE SEQUENCE [LARGE SCALE GENOMIC DNA]</scope>
    <source>
        <strain evidence="2 3">DSM 21935</strain>
    </source>
</reference>
<dbReference type="GO" id="GO:0006974">
    <property type="term" value="P:DNA damage response"/>
    <property type="evidence" value="ECO:0007669"/>
    <property type="project" value="TreeGrafter"/>
</dbReference>
<dbReference type="RefSeq" id="WP_148898209.1">
    <property type="nucleotide sequence ID" value="NZ_VNHY01000001.1"/>
</dbReference>
<evidence type="ECO:0000313" key="3">
    <source>
        <dbReference type="Proteomes" id="UP000324595"/>
    </source>
</evidence>